<keyword evidence="2 5" id="KW-0808">Transferase</keyword>
<keyword evidence="4 5" id="KW-0093">Biotin biosynthesis</keyword>
<dbReference type="PANTHER" id="PTHR13090:SF1">
    <property type="entry name" value="ARGININE-HYDROXYLASE NDUFAF5, MITOCHONDRIAL"/>
    <property type="match status" value="1"/>
</dbReference>
<comment type="similarity">
    <text evidence="5">Belongs to the methyltransferase superfamily.</text>
</comment>
<sequence>MGRHIVSISKQQVQQRFSRAKDSYTQHATAQDEICAHLAHLIQAHVSKEIPQIFEVGCGSGMLTHRLLHSLSVDRYVVNDIYPEIQSFFQTFSNIEFCVGDAEIIEFPKQNHLVVSSSALQWMHDLPKVFQKIYDALLPQSWFIFSIFGPDNLKEIKALTGQGLAYLSANHLKQQLRNTGFDVLHMEEAKIMLDFPKPLSVLKHLKATGVTANTTGFIWTKNTLKQFDADYTEQFSYIGLDHTKYYPLTYHPIYIVARRV</sequence>
<name>A0ABU6DRQ6_9GAMM</name>
<evidence type="ECO:0000256" key="5">
    <source>
        <dbReference type="HAMAP-Rule" id="MF_00835"/>
    </source>
</evidence>
<evidence type="ECO:0000256" key="4">
    <source>
        <dbReference type="ARBA" id="ARBA00022756"/>
    </source>
</evidence>
<dbReference type="CDD" id="cd02440">
    <property type="entry name" value="AdoMet_MTases"/>
    <property type="match status" value="1"/>
</dbReference>
<accession>A0ABU6DRQ6</accession>
<evidence type="ECO:0000256" key="2">
    <source>
        <dbReference type="ARBA" id="ARBA00022679"/>
    </source>
</evidence>
<comment type="caution">
    <text evidence="6">The sequence shown here is derived from an EMBL/GenBank/DDBJ whole genome shotgun (WGS) entry which is preliminary data.</text>
</comment>
<gene>
    <name evidence="5 6" type="primary">bioC</name>
    <name evidence="6" type="ORF">I2F25_05630</name>
</gene>
<dbReference type="Proteomes" id="UP001339883">
    <property type="component" value="Unassembled WGS sequence"/>
</dbReference>
<dbReference type="InterPro" id="IPR029063">
    <property type="entry name" value="SAM-dependent_MTases_sf"/>
</dbReference>
<dbReference type="EMBL" id="VTDN01000003">
    <property type="protein sequence ID" value="MEB5476533.1"/>
    <property type="molecule type" value="Genomic_DNA"/>
</dbReference>
<proteinExistence type="inferred from homology"/>
<dbReference type="PANTHER" id="PTHR13090">
    <property type="entry name" value="ARGININE-HYDROXYLASE NDUFAF5, MITOCHONDRIAL"/>
    <property type="match status" value="1"/>
</dbReference>
<dbReference type="NCBIfam" id="TIGR02072">
    <property type="entry name" value="BioC"/>
    <property type="match status" value="1"/>
</dbReference>
<dbReference type="GO" id="GO:0102130">
    <property type="term" value="F:malonyl-CoA methyltransferase activity"/>
    <property type="evidence" value="ECO:0007669"/>
    <property type="project" value="UniProtKB-EC"/>
</dbReference>
<organism evidence="6 7">
    <name type="scientific">Acinetobacter pollinis</name>
    <dbReference type="NCBI Taxonomy" id="2605270"/>
    <lineage>
        <taxon>Bacteria</taxon>
        <taxon>Pseudomonadati</taxon>
        <taxon>Pseudomonadota</taxon>
        <taxon>Gammaproteobacteria</taxon>
        <taxon>Moraxellales</taxon>
        <taxon>Moraxellaceae</taxon>
        <taxon>Acinetobacter</taxon>
    </lineage>
</organism>
<evidence type="ECO:0000313" key="6">
    <source>
        <dbReference type="EMBL" id="MEB5476533.1"/>
    </source>
</evidence>
<keyword evidence="1 5" id="KW-0489">Methyltransferase</keyword>
<dbReference type="SUPFAM" id="SSF53335">
    <property type="entry name" value="S-adenosyl-L-methionine-dependent methyltransferases"/>
    <property type="match status" value="1"/>
</dbReference>
<comment type="pathway">
    <text evidence="5">Cofactor biosynthesis; biotin biosynthesis.</text>
</comment>
<dbReference type="EC" id="2.1.1.197" evidence="5"/>
<comment type="function">
    <text evidence="5">Converts the free carboxyl group of a malonyl-thioester to its methyl ester by transfer of a methyl group from S-adenosyl-L-methionine (SAM). It allows to synthesize pimeloyl-ACP via the fatty acid synthetic pathway.</text>
</comment>
<dbReference type="GO" id="GO:0032259">
    <property type="term" value="P:methylation"/>
    <property type="evidence" value="ECO:0007669"/>
    <property type="project" value="UniProtKB-KW"/>
</dbReference>
<keyword evidence="7" id="KW-1185">Reference proteome</keyword>
<dbReference type="HAMAP" id="MF_00835">
    <property type="entry name" value="BioC"/>
    <property type="match status" value="1"/>
</dbReference>
<dbReference type="InterPro" id="IPR050602">
    <property type="entry name" value="Malonyl-ACP_OMT"/>
</dbReference>
<protein>
    <recommendedName>
        <fullName evidence="5">Malonyl-[acyl-carrier protein] O-methyltransferase</fullName>
        <shortName evidence="5">Malonyl-ACP O-methyltransferase</shortName>
        <ecNumber evidence="5">2.1.1.197</ecNumber>
    </recommendedName>
    <alternativeName>
        <fullName evidence="5">Biotin synthesis protein BioC</fullName>
    </alternativeName>
</protein>
<evidence type="ECO:0000256" key="1">
    <source>
        <dbReference type="ARBA" id="ARBA00022603"/>
    </source>
</evidence>
<comment type="catalytic activity">
    <reaction evidence="5">
        <text>malonyl-[ACP] + S-adenosyl-L-methionine = malonyl-[ACP] methyl ester + S-adenosyl-L-homocysteine</text>
        <dbReference type="Rhea" id="RHEA:17105"/>
        <dbReference type="Rhea" id="RHEA-COMP:9623"/>
        <dbReference type="Rhea" id="RHEA-COMP:9954"/>
        <dbReference type="ChEBI" id="CHEBI:57856"/>
        <dbReference type="ChEBI" id="CHEBI:59789"/>
        <dbReference type="ChEBI" id="CHEBI:78449"/>
        <dbReference type="ChEBI" id="CHEBI:78845"/>
        <dbReference type="EC" id="2.1.1.197"/>
    </reaction>
</comment>
<evidence type="ECO:0000313" key="7">
    <source>
        <dbReference type="Proteomes" id="UP001339883"/>
    </source>
</evidence>
<evidence type="ECO:0000256" key="3">
    <source>
        <dbReference type="ARBA" id="ARBA00022691"/>
    </source>
</evidence>
<reference evidence="6 7" key="1">
    <citation type="submission" date="2019-08" db="EMBL/GenBank/DDBJ databases">
        <title>Five species of Acinetobacter isolated from floral nectar and animal pollinators.</title>
        <authorList>
            <person name="Hendry T.A."/>
        </authorList>
    </citation>
    <scope>NUCLEOTIDE SEQUENCE [LARGE SCALE GENOMIC DNA]</scope>
    <source>
        <strain evidence="6 7">MD18.27</strain>
    </source>
</reference>
<dbReference type="InterPro" id="IPR011814">
    <property type="entry name" value="BioC"/>
</dbReference>
<dbReference type="Gene3D" id="3.40.50.150">
    <property type="entry name" value="Vaccinia Virus protein VP39"/>
    <property type="match status" value="1"/>
</dbReference>
<dbReference type="Pfam" id="PF13489">
    <property type="entry name" value="Methyltransf_23"/>
    <property type="match status" value="1"/>
</dbReference>
<keyword evidence="3 5" id="KW-0949">S-adenosyl-L-methionine</keyword>